<dbReference type="InterPro" id="IPR018108">
    <property type="entry name" value="MCP_transmembrane"/>
</dbReference>
<evidence type="ECO:0000256" key="2">
    <source>
        <dbReference type="ARBA" id="ARBA00006375"/>
    </source>
</evidence>
<evidence type="ECO:0000256" key="1">
    <source>
        <dbReference type="ARBA" id="ARBA00004225"/>
    </source>
</evidence>
<keyword evidence="6" id="KW-0999">Mitochondrion inner membrane</keyword>
<dbReference type="Pfam" id="PF00153">
    <property type="entry name" value="Mito_carr"/>
    <property type="match status" value="3"/>
</dbReference>
<feature type="repeat" description="Solcar" evidence="10">
    <location>
        <begin position="221"/>
        <end position="303"/>
    </location>
</feature>
<feature type="repeat" description="Solcar" evidence="10">
    <location>
        <begin position="30"/>
        <end position="117"/>
    </location>
</feature>
<dbReference type="Proteomes" id="UP000038010">
    <property type="component" value="Unassembled WGS sequence"/>
</dbReference>
<evidence type="ECO:0000256" key="10">
    <source>
        <dbReference type="PROSITE-ProRule" id="PRU00282"/>
    </source>
</evidence>
<dbReference type="SUPFAM" id="SSF103506">
    <property type="entry name" value="Mitochondrial carrier"/>
    <property type="match status" value="1"/>
</dbReference>
<keyword evidence="9 10" id="KW-0472">Membrane</keyword>
<keyword evidence="8" id="KW-0496">Mitochondrion</keyword>
<keyword evidence="4 10" id="KW-0812">Transmembrane</keyword>
<evidence type="ECO:0000256" key="7">
    <source>
        <dbReference type="ARBA" id="ARBA00022989"/>
    </source>
</evidence>
<keyword evidence="3 11" id="KW-0813">Transport</keyword>
<dbReference type="AlphaFoldDB" id="A0A0N0NHP5"/>
<proteinExistence type="inferred from homology"/>
<dbReference type="PROSITE" id="PS50920">
    <property type="entry name" value="SOLCAR"/>
    <property type="match status" value="3"/>
</dbReference>
<dbReference type="PANTHER" id="PTHR45788">
    <property type="entry name" value="SUCCINATE/FUMARATE MITOCHONDRIAL TRANSPORTER-RELATED"/>
    <property type="match status" value="1"/>
</dbReference>
<protein>
    <submittedName>
        <fullName evidence="13">Tricarboxylate transport protein</fullName>
    </submittedName>
</protein>
<comment type="caution">
    <text evidence="13">The sequence shown here is derived from an EMBL/GenBank/DDBJ whole genome shotgun (WGS) entry which is preliminary data.</text>
</comment>
<dbReference type="RefSeq" id="XP_017994472.1">
    <property type="nucleotide sequence ID" value="XM_018139852.1"/>
</dbReference>
<comment type="subcellular location">
    <subcellularLocation>
        <location evidence="1">Mitochondrion membrane</location>
        <topology evidence="1">Multi-pass membrane protein</topology>
    </subcellularLocation>
</comment>
<gene>
    <name evidence="13" type="ORF">AB675_11038</name>
</gene>
<evidence type="ECO:0000256" key="12">
    <source>
        <dbReference type="SAM" id="MobiDB-lite"/>
    </source>
</evidence>
<evidence type="ECO:0000256" key="5">
    <source>
        <dbReference type="ARBA" id="ARBA00022737"/>
    </source>
</evidence>
<keyword evidence="5" id="KW-0677">Repeat</keyword>
<comment type="similarity">
    <text evidence="2 11">Belongs to the mitochondrial carrier (TC 2.A.29) family.</text>
</comment>
<dbReference type="STRING" id="1664694.A0A0N0NHP5"/>
<dbReference type="GO" id="GO:0031966">
    <property type="term" value="C:mitochondrial membrane"/>
    <property type="evidence" value="ECO:0007669"/>
    <property type="project" value="UniProtKB-SubCell"/>
</dbReference>
<dbReference type="GO" id="GO:0071913">
    <property type="term" value="F:citrate secondary active transmembrane transporter activity"/>
    <property type="evidence" value="ECO:0007669"/>
    <property type="project" value="TreeGrafter"/>
</dbReference>
<dbReference type="EMBL" id="LFJN01000058">
    <property type="protein sequence ID" value="KPI34509.1"/>
    <property type="molecule type" value="Genomic_DNA"/>
</dbReference>
<evidence type="ECO:0000256" key="3">
    <source>
        <dbReference type="ARBA" id="ARBA00022448"/>
    </source>
</evidence>
<feature type="region of interest" description="Disordered" evidence="12">
    <location>
        <begin position="1"/>
        <end position="23"/>
    </location>
</feature>
<accession>A0A0N0NHP5</accession>
<dbReference type="OrthoDB" id="44467at2759"/>
<name>A0A0N0NHP5_9EURO</name>
<dbReference type="GeneID" id="28731732"/>
<dbReference type="VEuPathDB" id="FungiDB:AB675_11038"/>
<evidence type="ECO:0000256" key="8">
    <source>
        <dbReference type="ARBA" id="ARBA00023128"/>
    </source>
</evidence>
<evidence type="ECO:0000256" key="11">
    <source>
        <dbReference type="RuleBase" id="RU000488"/>
    </source>
</evidence>
<evidence type="ECO:0000256" key="4">
    <source>
        <dbReference type="ARBA" id="ARBA00022692"/>
    </source>
</evidence>
<dbReference type="InterPro" id="IPR023395">
    <property type="entry name" value="MCP_dom_sf"/>
</dbReference>
<dbReference type="Gene3D" id="1.50.40.10">
    <property type="entry name" value="Mitochondrial carrier domain"/>
    <property type="match status" value="1"/>
</dbReference>
<evidence type="ECO:0000313" key="13">
    <source>
        <dbReference type="EMBL" id="KPI34509.1"/>
    </source>
</evidence>
<dbReference type="InterPro" id="IPR049563">
    <property type="entry name" value="TXTP-like"/>
</dbReference>
<keyword evidence="7" id="KW-1133">Transmembrane helix</keyword>
<organism evidence="13 14">
    <name type="scientific">Cyphellophora attinorum</name>
    <dbReference type="NCBI Taxonomy" id="1664694"/>
    <lineage>
        <taxon>Eukaryota</taxon>
        <taxon>Fungi</taxon>
        <taxon>Dikarya</taxon>
        <taxon>Ascomycota</taxon>
        <taxon>Pezizomycotina</taxon>
        <taxon>Eurotiomycetes</taxon>
        <taxon>Chaetothyriomycetidae</taxon>
        <taxon>Chaetothyriales</taxon>
        <taxon>Cyphellophoraceae</taxon>
        <taxon>Cyphellophora</taxon>
    </lineage>
</organism>
<sequence length="305" mass="31692">MATAGVGLHPVPEPVQASATAPAPKTKRQVSSILSLFAGAAGGATEAAVTYPFEFSKTRAQLPEFQGGPKPGVLTVLSKVAREDGVRAIYTGCSTLVVGTAFKAGVRFLTYDSIKNMLADENGKLSFGRGILAGMGAGSVEAVVAVAPTERIKTALIDDARGQRRFRGGLHAARVLVSEQGVSALYRGLVSTIAKQSATSATRMGAYNALKETSSQFNLPNNAAMTFVNGAIAGTVAVYASQPFDTIKTRAQSTQGSTIRNACRDVLRERGLTGLWAGSTMRLGRLVLSGGIVFSVYEAVVGAFA</sequence>
<feature type="repeat" description="Solcar" evidence="10">
    <location>
        <begin position="125"/>
        <end position="213"/>
    </location>
</feature>
<keyword evidence="14" id="KW-1185">Reference proteome</keyword>
<evidence type="ECO:0000256" key="9">
    <source>
        <dbReference type="ARBA" id="ARBA00023136"/>
    </source>
</evidence>
<dbReference type="PANTHER" id="PTHR45788:SF3">
    <property type="entry name" value="TRICARBOXYLATE TRANSPORT PROTEIN"/>
    <property type="match status" value="1"/>
</dbReference>
<dbReference type="GO" id="GO:0006843">
    <property type="term" value="P:mitochondrial citrate transmembrane transport"/>
    <property type="evidence" value="ECO:0007669"/>
    <property type="project" value="TreeGrafter"/>
</dbReference>
<reference evidence="13 14" key="1">
    <citation type="submission" date="2015-06" db="EMBL/GenBank/DDBJ databases">
        <title>Draft genome of the ant-associated black yeast Phialophora attae CBS 131958.</title>
        <authorList>
            <person name="Moreno L.F."/>
            <person name="Stielow B.J."/>
            <person name="de Hoog S."/>
            <person name="Vicente V.A."/>
            <person name="Weiss V.A."/>
            <person name="de Vries M."/>
            <person name="Cruz L.M."/>
            <person name="Souza E.M."/>
        </authorList>
    </citation>
    <scope>NUCLEOTIDE SEQUENCE [LARGE SCALE GENOMIC DNA]</scope>
    <source>
        <strain evidence="13 14">CBS 131958</strain>
    </source>
</reference>
<evidence type="ECO:0000256" key="6">
    <source>
        <dbReference type="ARBA" id="ARBA00022792"/>
    </source>
</evidence>
<evidence type="ECO:0000313" key="14">
    <source>
        <dbReference type="Proteomes" id="UP000038010"/>
    </source>
</evidence>